<organism evidence="1 2">
    <name type="scientific">Haematococcus lacustris</name>
    <name type="common">Green alga</name>
    <name type="synonym">Haematococcus pluvialis</name>
    <dbReference type="NCBI Taxonomy" id="44745"/>
    <lineage>
        <taxon>Eukaryota</taxon>
        <taxon>Viridiplantae</taxon>
        <taxon>Chlorophyta</taxon>
        <taxon>core chlorophytes</taxon>
        <taxon>Chlorophyceae</taxon>
        <taxon>CS clade</taxon>
        <taxon>Chlamydomonadales</taxon>
        <taxon>Haematococcaceae</taxon>
        <taxon>Haematococcus</taxon>
    </lineage>
</organism>
<comment type="caution">
    <text evidence="1">The sequence shown here is derived from an EMBL/GenBank/DDBJ whole genome shotgun (WGS) entry which is preliminary data.</text>
</comment>
<accession>A0A699ZM88</accession>
<reference evidence="1 2" key="1">
    <citation type="submission" date="2020-02" db="EMBL/GenBank/DDBJ databases">
        <title>Draft genome sequence of Haematococcus lacustris strain NIES-144.</title>
        <authorList>
            <person name="Morimoto D."/>
            <person name="Nakagawa S."/>
            <person name="Yoshida T."/>
            <person name="Sawayama S."/>
        </authorList>
    </citation>
    <scope>NUCLEOTIDE SEQUENCE [LARGE SCALE GENOMIC DNA]</scope>
    <source>
        <strain evidence="1 2">NIES-144</strain>
    </source>
</reference>
<evidence type="ECO:0000313" key="1">
    <source>
        <dbReference type="EMBL" id="GFH19628.1"/>
    </source>
</evidence>
<name>A0A699ZM88_HAELA</name>
<proteinExistence type="predicted"/>
<feature type="non-terminal residue" evidence="1">
    <location>
        <position position="10"/>
    </location>
</feature>
<dbReference type="Proteomes" id="UP000485058">
    <property type="component" value="Unassembled WGS sequence"/>
</dbReference>
<sequence length="10" mass="1074">MGKGDKVQIV</sequence>
<feature type="non-terminal residue" evidence="1">
    <location>
        <position position="1"/>
    </location>
</feature>
<keyword evidence="2" id="KW-1185">Reference proteome</keyword>
<gene>
    <name evidence="1" type="ORF">HaLaN_16601</name>
</gene>
<evidence type="ECO:0000313" key="2">
    <source>
        <dbReference type="Proteomes" id="UP000485058"/>
    </source>
</evidence>
<dbReference type="EMBL" id="BLLF01001493">
    <property type="protein sequence ID" value="GFH19628.1"/>
    <property type="molecule type" value="Genomic_DNA"/>
</dbReference>
<protein>
    <submittedName>
        <fullName evidence="1">Uncharacterized protein</fullName>
    </submittedName>
</protein>